<dbReference type="Gene3D" id="1.20.58.340">
    <property type="entry name" value="Magnesium transport protein CorA, transmembrane region"/>
    <property type="match status" value="1"/>
</dbReference>
<keyword evidence="1" id="KW-0812">Transmembrane</keyword>
<keyword evidence="3" id="KW-0418">Kinase</keyword>
<dbReference type="Proteomes" id="UP000699042">
    <property type="component" value="Unassembled WGS sequence"/>
</dbReference>
<evidence type="ECO:0000259" key="2">
    <source>
        <dbReference type="PROSITE" id="PS50011"/>
    </source>
</evidence>
<sequence>MNPNLDMQTQDAHDRFTEICHNSDEYPQVQLRKQEPHEALFGERQYRSLQERECSLFDRAASVITFWETGRRNQFPNDEEAIWDMETLWSHLHRSDQDPHVRHVFVSADNSRSPLSCSMDMFKLVCTYHQVNPSFLEPVHAFGRQTEPLDLCLAQFKGSDTLDCLTEGLPELPKIGRSGREIQLSYLLRSVESSESGKGVWDWQIRQVANYHSFDVETGRAFWFTVKADDVFEDRIKKTSPLLRIPAKAETQDGDVSLYLQASLATHLVYLCWCDENWRQFINETEAGIRAIVTPASKAIVDDLIDRESSLLSAYPKPLRDSRSQTMYSQSQSMSGTLATTIDPEKNKMSMLSRMANGTSSTLSSWLRQEKSKQTDPELGGHCAACPTDTSPPPPQPDTWEVLNQFRFKDVQTLHKHSEIIHRASLALELDMGVLNDICTFYSHTAATEFRGKVACEGAISNFIKEVQSIARRLETRLQQMRCLAITLGQSIQLYERLLQQRTSHIGNWFAEIAHENTKQMQVITDKTLKETTSMHVITIATLIFLPATFVATFFQSGVLLWKEDGADDMTRPFIWKRDSLMLFLSFCGPLTAATIGGWLFICRGMRGYEDGLVDFVPRCALDSFWVAENVEGVLLGREDWIKDSTSTIQEDYIQVFSILVYMSQPQHISLFTGESIHDGLLPLRETPHAFSEAAEKSIFEEFEKEQWRFCPFLFNTEGRGKPHKQHLPPLQIIPIIAKEQIKHSGITYDDRVCVFRVTLHSLCFNQEEVVFKTYYGEDPEVIQTYENEVNMYTQLDAQPALYDSMSIIRYFGSFEIPGLRTVILEYARGGNLKSFFESYPPPLARSDRVLLWNNLMNLLGGLHAIHNLKETQGGKGSWGLRGTHQDIRPQNILVCPDQSGNVYAAKFKFVDMGTGHIRRSRNQGMELNADDNWGNGMYSAPEAYRDYGDSREIRWESDVFSLGAVASEALVWTRTPESGPVDAANALNIEAQTSTPMDVGNEAMGMFLVDDSRSMEPHQKKVAASCQVLSYVLKKGEVDPNATFEVYFTSSHPPLQSTRTSELKDNIEKMLFHEDQCNMAPSLDELVSKAIQNRKPVSIYVLTNGHWNLKNRENFCGVDGPIKRLVTHVRRTNEQQNWIGVQFIRFFDGNENPDDKLGETRLKALDDDLKQQTGIDIVDTRNFDADVRKILLGSVVPDEDNS</sequence>
<dbReference type="PROSITE" id="PS50011">
    <property type="entry name" value="PROTEIN_KINASE_DOM"/>
    <property type="match status" value="1"/>
</dbReference>
<organism evidence="3 4">
    <name type="scientific">Colletotrichum scovillei</name>
    <dbReference type="NCBI Taxonomy" id="1209932"/>
    <lineage>
        <taxon>Eukaryota</taxon>
        <taxon>Fungi</taxon>
        <taxon>Dikarya</taxon>
        <taxon>Ascomycota</taxon>
        <taxon>Pezizomycotina</taxon>
        <taxon>Sordariomycetes</taxon>
        <taxon>Hypocreomycetidae</taxon>
        <taxon>Glomerellales</taxon>
        <taxon>Glomerellaceae</taxon>
        <taxon>Colletotrichum</taxon>
        <taxon>Colletotrichum acutatum species complex</taxon>
    </lineage>
</organism>
<evidence type="ECO:0000256" key="1">
    <source>
        <dbReference type="SAM" id="Phobius"/>
    </source>
</evidence>
<dbReference type="GO" id="GO:0004674">
    <property type="term" value="F:protein serine/threonine kinase activity"/>
    <property type="evidence" value="ECO:0007669"/>
    <property type="project" value="UniProtKB-KW"/>
</dbReference>
<dbReference type="PANTHER" id="PTHR44305:SF24">
    <property type="entry name" value="TYROSINE-PROTEIN KINASE C03B1.5-RELATED"/>
    <property type="match status" value="1"/>
</dbReference>
<keyword evidence="4" id="KW-1185">Reference proteome</keyword>
<keyword evidence="1" id="KW-1133">Transmembrane helix</keyword>
<keyword evidence="3" id="KW-0808">Transferase</keyword>
<dbReference type="Pfam" id="PF26616">
    <property type="entry name" value="CorA-like"/>
    <property type="match status" value="1"/>
</dbReference>
<dbReference type="InterPro" id="IPR058257">
    <property type="entry name" value="CorA-like_dom"/>
</dbReference>
<accession>A0A9P7UKU5</accession>
<comment type="caution">
    <text evidence="3">The sequence shown here is derived from an EMBL/GenBank/DDBJ whole genome shotgun (WGS) entry which is preliminary data.</text>
</comment>
<name>A0A9P7UKU5_9PEZI</name>
<feature type="transmembrane region" description="Helical" evidence="1">
    <location>
        <begin position="583"/>
        <end position="602"/>
    </location>
</feature>
<gene>
    <name evidence="3" type="ORF">JMJ77_005941</name>
</gene>
<dbReference type="GO" id="GO:0005524">
    <property type="term" value="F:ATP binding"/>
    <property type="evidence" value="ECO:0007669"/>
    <property type="project" value="InterPro"/>
</dbReference>
<dbReference type="InterPro" id="IPR053083">
    <property type="entry name" value="TF_kinase-domain_protein"/>
</dbReference>
<dbReference type="InterPro" id="IPR011009">
    <property type="entry name" value="Kinase-like_dom_sf"/>
</dbReference>
<evidence type="ECO:0000313" key="3">
    <source>
        <dbReference type="EMBL" id="KAG7058568.1"/>
    </source>
</evidence>
<dbReference type="EMBL" id="JAESDN010000001">
    <property type="protein sequence ID" value="KAG7058568.1"/>
    <property type="molecule type" value="Genomic_DNA"/>
</dbReference>
<dbReference type="Pfam" id="PF00069">
    <property type="entry name" value="Pkinase"/>
    <property type="match status" value="1"/>
</dbReference>
<feature type="domain" description="Protein kinase" evidence="2">
    <location>
        <begin position="731"/>
        <end position="1056"/>
    </location>
</feature>
<dbReference type="SMART" id="SM00220">
    <property type="entry name" value="S_TKc"/>
    <property type="match status" value="1"/>
</dbReference>
<feature type="transmembrane region" description="Helical" evidence="1">
    <location>
        <begin position="537"/>
        <end position="562"/>
    </location>
</feature>
<dbReference type="SUPFAM" id="SSF56112">
    <property type="entry name" value="Protein kinase-like (PK-like)"/>
    <property type="match status" value="1"/>
</dbReference>
<reference evidence="3" key="1">
    <citation type="submission" date="2021-05" db="EMBL/GenBank/DDBJ databases">
        <title>Comparative genomics of three Colletotrichum scovillei strains and genetic complementation revealed genes involved fungal growth and virulence on chili pepper.</title>
        <authorList>
            <person name="Hsieh D.-K."/>
            <person name="Chuang S.-C."/>
            <person name="Chen C.-Y."/>
            <person name="Chao Y.-T."/>
            <person name="Lu M.-Y.J."/>
            <person name="Lee M.-H."/>
            <person name="Shih M.-C."/>
        </authorList>
    </citation>
    <scope>NUCLEOTIDE SEQUENCE</scope>
    <source>
        <strain evidence="3">Coll-153</strain>
    </source>
</reference>
<dbReference type="Gene3D" id="1.10.510.10">
    <property type="entry name" value="Transferase(Phosphotransferase) domain 1"/>
    <property type="match status" value="1"/>
</dbReference>
<dbReference type="AlphaFoldDB" id="A0A9P7UKU5"/>
<dbReference type="PANTHER" id="PTHR44305">
    <property type="entry name" value="SI:DKEY-192D15.2-RELATED"/>
    <property type="match status" value="1"/>
</dbReference>
<dbReference type="InterPro" id="IPR000719">
    <property type="entry name" value="Prot_kinase_dom"/>
</dbReference>
<evidence type="ECO:0000313" key="4">
    <source>
        <dbReference type="Proteomes" id="UP000699042"/>
    </source>
</evidence>
<keyword evidence="3" id="KW-0723">Serine/threonine-protein kinase</keyword>
<proteinExistence type="predicted"/>
<protein>
    <submittedName>
        <fullName evidence="3">Serine/threonine protein kinase</fullName>
    </submittedName>
</protein>
<keyword evidence="1" id="KW-0472">Membrane</keyword>